<organism evidence="5">
    <name type="scientific">Tolypothrix bouteillei VB521301</name>
    <dbReference type="NCBI Taxonomy" id="1479485"/>
    <lineage>
        <taxon>Bacteria</taxon>
        <taxon>Bacillati</taxon>
        <taxon>Cyanobacteriota</taxon>
        <taxon>Cyanophyceae</taxon>
        <taxon>Nostocales</taxon>
        <taxon>Tolypothrichaceae</taxon>
        <taxon>Tolypothrix</taxon>
    </lineage>
</organism>
<dbReference type="InterPro" id="IPR011010">
    <property type="entry name" value="DNA_brk_join_enz"/>
</dbReference>
<dbReference type="GO" id="GO:0015074">
    <property type="term" value="P:DNA integration"/>
    <property type="evidence" value="ECO:0007669"/>
    <property type="project" value="InterPro"/>
</dbReference>
<dbReference type="CDD" id="cd00397">
    <property type="entry name" value="DNA_BRE_C"/>
    <property type="match status" value="1"/>
</dbReference>
<name>A0A0C1NAX7_9CYAN</name>
<dbReference type="InterPro" id="IPR002104">
    <property type="entry name" value="Integrase_catalytic"/>
</dbReference>
<dbReference type="InterPro" id="IPR050090">
    <property type="entry name" value="Tyrosine_recombinase_XerCD"/>
</dbReference>
<evidence type="ECO:0000313" key="5">
    <source>
        <dbReference type="EMBL" id="KIE11887.1"/>
    </source>
</evidence>
<proteinExistence type="inferred from homology"/>
<dbReference type="GO" id="GO:0003677">
    <property type="term" value="F:DNA binding"/>
    <property type="evidence" value="ECO:0007669"/>
    <property type="project" value="UniProtKB-KW"/>
</dbReference>
<evidence type="ECO:0000256" key="2">
    <source>
        <dbReference type="ARBA" id="ARBA00023125"/>
    </source>
</evidence>
<reference evidence="5" key="1">
    <citation type="journal article" date="2015" name="Genome Announc.">
        <title>Draft Genome Sequence of Tolypothrix boutellei Strain VB521301.</title>
        <authorList>
            <person name="Chandrababunaidu M.M."/>
            <person name="Singh D."/>
            <person name="Sen D."/>
            <person name="Bhan S."/>
            <person name="Das S."/>
            <person name="Gupta A."/>
            <person name="Adhikary S.P."/>
            <person name="Tripathy S."/>
        </authorList>
    </citation>
    <scope>NUCLEOTIDE SEQUENCE</scope>
    <source>
        <strain evidence="5">VB521301</strain>
    </source>
</reference>
<sequence>MKINRHGRAKVLTQEEIQLLFNSGLQSDRDRALFGVCLYTACRIDEACTLNTADVYTARMRVRDEIIFRRHNTKGKLAARAIPVIDELRSLLFQYKPTTRTGFLFPGRHDRGHIKSDSAARILREACYNLCLEGVSTHSFRRTALTQMSNAGIPLRVIQEISGHRNLEELQKYLEVRPDQVRGAVSALSMLSHVGNSYVVKSLYSDVSSTPDTGTLESNTI</sequence>
<dbReference type="Pfam" id="PF00589">
    <property type="entry name" value="Phage_integrase"/>
    <property type="match status" value="1"/>
</dbReference>
<comment type="caution">
    <text evidence="5">The sequence shown here is derived from an EMBL/GenBank/DDBJ whole genome shotgun (WGS) entry which is preliminary data.</text>
</comment>
<feature type="domain" description="Tyr recombinase" evidence="4">
    <location>
        <begin position="7"/>
        <end position="186"/>
    </location>
</feature>
<keyword evidence="2" id="KW-0238">DNA-binding</keyword>
<dbReference type="STRING" id="1479485.DA73_0213100"/>
<dbReference type="OrthoDB" id="305957at2"/>
<dbReference type="EMBL" id="JHEG02000039">
    <property type="protein sequence ID" value="KIE11887.1"/>
    <property type="molecule type" value="Genomic_DNA"/>
</dbReference>
<evidence type="ECO:0000256" key="1">
    <source>
        <dbReference type="ARBA" id="ARBA00008857"/>
    </source>
</evidence>
<comment type="similarity">
    <text evidence="1">Belongs to the 'phage' integrase family.</text>
</comment>
<dbReference type="SUPFAM" id="SSF56349">
    <property type="entry name" value="DNA breaking-rejoining enzymes"/>
    <property type="match status" value="1"/>
</dbReference>
<protein>
    <submittedName>
        <fullName evidence="5">Integrase</fullName>
    </submittedName>
</protein>
<dbReference type="InterPro" id="IPR013762">
    <property type="entry name" value="Integrase-like_cat_sf"/>
</dbReference>
<dbReference type="AlphaFoldDB" id="A0A0C1NAX7"/>
<evidence type="ECO:0000256" key="3">
    <source>
        <dbReference type="ARBA" id="ARBA00023172"/>
    </source>
</evidence>
<dbReference type="PROSITE" id="PS51898">
    <property type="entry name" value="TYR_RECOMBINASE"/>
    <property type="match status" value="1"/>
</dbReference>
<accession>A0A0C1NAX7</accession>
<dbReference type="GO" id="GO:0006310">
    <property type="term" value="P:DNA recombination"/>
    <property type="evidence" value="ECO:0007669"/>
    <property type="project" value="UniProtKB-KW"/>
</dbReference>
<keyword evidence="3" id="KW-0233">DNA recombination</keyword>
<dbReference type="PANTHER" id="PTHR30349:SF41">
    <property type="entry name" value="INTEGRASE_RECOMBINASE PROTEIN MJ0367-RELATED"/>
    <property type="match status" value="1"/>
</dbReference>
<dbReference type="PANTHER" id="PTHR30349">
    <property type="entry name" value="PHAGE INTEGRASE-RELATED"/>
    <property type="match status" value="1"/>
</dbReference>
<evidence type="ECO:0000259" key="4">
    <source>
        <dbReference type="PROSITE" id="PS51898"/>
    </source>
</evidence>
<gene>
    <name evidence="5" type="ORF">DA73_0213100</name>
</gene>
<dbReference type="Gene3D" id="1.10.443.10">
    <property type="entry name" value="Intergrase catalytic core"/>
    <property type="match status" value="1"/>
</dbReference>